<name>A0A9N9HPU9_9GLOM</name>
<gene>
    <name evidence="1" type="ORF">RFULGI_LOCUS10354</name>
</gene>
<dbReference type="AlphaFoldDB" id="A0A9N9HPU9"/>
<evidence type="ECO:0000313" key="1">
    <source>
        <dbReference type="EMBL" id="CAG8699689.1"/>
    </source>
</evidence>
<feature type="non-terminal residue" evidence="1">
    <location>
        <position position="1"/>
    </location>
</feature>
<evidence type="ECO:0000313" key="2">
    <source>
        <dbReference type="Proteomes" id="UP000789396"/>
    </source>
</evidence>
<accession>A0A9N9HPU9</accession>
<organism evidence="1 2">
    <name type="scientific">Racocetra fulgida</name>
    <dbReference type="NCBI Taxonomy" id="60492"/>
    <lineage>
        <taxon>Eukaryota</taxon>
        <taxon>Fungi</taxon>
        <taxon>Fungi incertae sedis</taxon>
        <taxon>Mucoromycota</taxon>
        <taxon>Glomeromycotina</taxon>
        <taxon>Glomeromycetes</taxon>
        <taxon>Diversisporales</taxon>
        <taxon>Gigasporaceae</taxon>
        <taxon>Racocetra</taxon>
    </lineage>
</organism>
<keyword evidence="2" id="KW-1185">Reference proteome</keyword>
<dbReference type="Proteomes" id="UP000789396">
    <property type="component" value="Unassembled WGS sequence"/>
</dbReference>
<dbReference type="EMBL" id="CAJVPZ010020308">
    <property type="protein sequence ID" value="CAG8699689.1"/>
    <property type="molecule type" value="Genomic_DNA"/>
</dbReference>
<protein>
    <submittedName>
        <fullName evidence="1">3677_t:CDS:1</fullName>
    </submittedName>
</protein>
<reference evidence="1" key="1">
    <citation type="submission" date="2021-06" db="EMBL/GenBank/DDBJ databases">
        <authorList>
            <person name="Kallberg Y."/>
            <person name="Tangrot J."/>
            <person name="Rosling A."/>
        </authorList>
    </citation>
    <scope>NUCLEOTIDE SEQUENCE</scope>
    <source>
        <strain evidence="1">IN212</strain>
    </source>
</reference>
<sequence>NTLLEIIQITFYIQDAIQKSSYHVLIVFPRILIETWIQLGLLVINGYCTIW</sequence>
<comment type="caution">
    <text evidence="1">The sequence shown here is derived from an EMBL/GenBank/DDBJ whole genome shotgun (WGS) entry which is preliminary data.</text>
</comment>
<proteinExistence type="predicted"/>